<evidence type="ECO:0000256" key="4">
    <source>
        <dbReference type="ARBA" id="ARBA00022989"/>
    </source>
</evidence>
<organism evidence="14 15">
    <name type="scientific">Gloeophyllum trabeum (strain ATCC 11539 / FP-39264 / Madison 617)</name>
    <name type="common">Brown rot fungus</name>
    <dbReference type="NCBI Taxonomy" id="670483"/>
    <lineage>
        <taxon>Eukaryota</taxon>
        <taxon>Fungi</taxon>
        <taxon>Dikarya</taxon>
        <taxon>Basidiomycota</taxon>
        <taxon>Agaricomycotina</taxon>
        <taxon>Agaricomycetes</taxon>
        <taxon>Gloeophyllales</taxon>
        <taxon>Gloeophyllaceae</taxon>
        <taxon>Gloeophyllum</taxon>
    </lineage>
</organism>
<evidence type="ECO:0000256" key="10">
    <source>
        <dbReference type="ARBA" id="ARBA00048048"/>
    </source>
</evidence>
<name>S7RSC9_GLOTA</name>
<dbReference type="InterPro" id="IPR001594">
    <property type="entry name" value="Palmitoyltrfase_DHHC"/>
</dbReference>
<feature type="transmembrane region" description="Helical" evidence="11">
    <location>
        <begin position="351"/>
        <end position="369"/>
    </location>
</feature>
<keyword evidence="6" id="KW-0564">Palmitate</keyword>
<evidence type="ECO:0000256" key="3">
    <source>
        <dbReference type="ARBA" id="ARBA00022692"/>
    </source>
</evidence>
<evidence type="ECO:0000256" key="2">
    <source>
        <dbReference type="ARBA" id="ARBA00022679"/>
    </source>
</evidence>
<evidence type="ECO:0000256" key="5">
    <source>
        <dbReference type="ARBA" id="ARBA00023136"/>
    </source>
</evidence>
<dbReference type="KEGG" id="gtr:GLOTRDRAFT_121300"/>
<feature type="compositionally biased region" description="Polar residues" evidence="12">
    <location>
        <begin position="176"/>
        <end position="193"/>
    </location>
</feature>
<dbReference type="PROSITE" id="PS50216">
    <property type="entry name" value="DHHC"/>
    <property type="match status" value="1"/>
</dbReference>
<gene>
    <name evidence="14" type="ORF">GLOTRDRAFT_121300</name>
</gene>
<evidence type="ECO:0000259" key="13">
    <source>
        <dbReference type="Pfam" id="PF01529"/>
    </source>
</evidence>
<dbReference type="AlphaFoldDB" id="S7RSC9"/>
<dbReference type="HOGENOM" id="CLU_023534_0_0_1"/>
<comment type="similarity">
    <text evidence="9">Belongs to the DHHC palmitoyltransferase family. PFA5 subfamily.</text>
</comment>
<dbReference type="GO" id="GO:0006612">
    <property type="term" value="P:protein targeting to membrane"/>
    <property type="evidence" value="ECO:0007669"/>
    <property type="project" value="TreeGrafter"/>
</dbReference>
<feature type="region of interest" description="Disordered" evidence="12">
    <location>
        <begin position="111"/>
        <end position="194"/>
    </location>
</feature>
<dbReference type="GO" id="GO:0016020">
    <property type="term" value="C:membrane"/>
    <property type="evidence" value="ECO:0007669"/>
    <property type="project" value="UniProtKB-SubCell"/>
</dbReference>
<dbReference type="EMBL" id="KB469301">
    <property type="protein sequence ID" value="EPQ55934.1"/>
    <property type="molecule type" value="Genomic_DNA"/>
</dbReference>
<dbReference type="Proteomes" id="UP000030669">
    <property type="component" value="Unassembled WGS sequence"/>
</dbReference>
<proteinExistence type="inferred from homology"/>
<feature type="region of interest" description="Disordered" evidence="12">
    <location>
        <begin position="216"/>
        <end position="258"/>
    </location>
</feature>
<dbReference type="InterPro" id="IPR039859">
    <property type="entry name" value="PFA4/ZDH16/20/ERF2-like"/>
</dbReference>
<keyword evidence="5 11" id="KW-0472">Membrane</keyword>
<dbReference type="GO" id="GO:0005794">
    <property type="term" value="C:Golgi apparatus"/>
    <property type="evidence" value="ECO:0007669"/>
    <property type="project" value="TreeGrafter"/>
</dbReference>
<comment type="subcellular location">
    <subcellularLocation>
        <location evidence="1">Membrane</location>
        <topology evidence="1">Multi-pass membrane protein</topology>
    </subcellularLocation>
</comment>
<evidence type="ECO:0000256" key="11">
    <source>
        <dbReference type="RuleBase" id="RU079119"/>
    </source>
</evidence>
<evidence type="ECO:0000256" key="6">
    <source>
        <dbReference type="ARBA" id="ARBA00023139"/>
    </source>
</evidence>
<dbReference type="PANTHER" id="PTHR22883">
    <property type="entry name" value="ZINC FINGER DHHC DOMAIN CONTAINING PROTEIN"/>
    <property type="match status" value="1"/>
</dbReference>
<evidence type="ECO:0000256" key="1">
    <source>
        <dbReference type="ARBA" id="ARBA00004141"/>
    </source>
</evidence>
<keyword evidence="7" id="KW-0449">Lipoprotein</keyword>
<comment type="catalytic activity">
    <reaction evidence="10 11">
        <text>L-cysteinyl-[protein] + hexadecanoyl-CoA = S-hexadecanoyl-L-cysteinyl-[protein] + CoA</text>
        <dbReference type="Rhea" id="RHEA:36683"/>
        <dbReference type="Rhea" id="RHEA-COMP:10131"/>
        <dbReference type="Rhea" id="RHEA-COMP:11032"/>
        <dbReference type="ChEBI" id="CHEBI:29950"/>
        <dbReference type="ChEBI" id="CHEBI:57287"/>
        <dbReference type="ChEBI" id="CHEBI:57379"/>
        <dbReference type="ChEBI" id="CHEBI:74151"/>
        <dbReference type="EC" id="2.3.1.225"/>
    </reaction>
</comment>
<dbReference type="EC" id="2.3.1.225" evidence="11"/>
<dbReference type="GO" id="GO:0005783">
    <property type="term" value="C:endoplasmic reticulum"/>
    <property type="evidence" value="ECO:0007669"/>
    <property type="project" value="TreeGrafter"/>
</dbReference>
<evidence type="ECO:0000256" key="9">
    <source>
        <dbReference type="ARBA" id="ARBA00038298"/>
    </source>
</evidence>
<dbReference type="PANTHER" id="PTHR22883:SF23">
    <property type="entry name" value="PALMITOYLTRANSFERASE ZDHHC6"/>
    <property type="match status" value="1"/>
</dbReference>
<feature type="transmembrane region" description="Helical" evidence="11">
    <location>
        <begin position="79"/>
        <end position="98"/>
    </location>
</feature>
<dbReference type="GeneID" id="19300731"/>
<evidence type="ECO:0000313" key="14">
    <source>
        <dbReference type="EMBL" id="EPQ55934.1"/>
    </source>
</evidence>
<feature type="transmembrane region" description="Helical" evidence="11">
    <location>
        <begin position="38"/>
        <end position="59"/>
    </location>
</feature>
<keyword evidence="8 11" id="KW-0012">Acyltransferase</keyword>
<keyword evidence="15" id="KW-1185">Reference proteome</keyword>
<accession>S7RSC9</accession>
<dbReference type="RefSeq" id="XP_007865949.1">
    <property type="nucleotide sequence ID" value="XM_007867758.1"/>
</dbReference>
<feature type="transmembrane region" description="Helical" evidence="11">
    <location>
        <begin position="310"/>
        <end position="331"/>
    </location>
</feature>
<dbReference type="OrthoDB" id="1436450at2759"/>
<keyword evidence="3 11" id="KW-0812">Transmembrane</keyword>
<evidence type="ECO:0000256" key="8">
    <source>
        <dbReference type="ARBA" id="ARBA00023315"/>
    </source>
</evidence>
<evidence type="ECO:0000313" key="15">
    <source>
        <dbReference type="Proteomes" id="UP000030669"/>
    </source>
</evidence>
<evidence type="ECO:0000256" key="7">
    <source>
        <dbReference type="ARBA" id="ARBA00023288"/>
    </source>
</evidence>
<dbReference type="GO" id="GO:0019706">
    <property type="term" value="F:protein-cysteine S-palmitoyltransferase activity"/>
    <property type="evidence" value="ECO:0007669"/>
    <property type="project" value="UniProtKB-EC"/>
</dbReference>
<dbReference type="OMA" id="TEGNIWW"/>
<feature type="domain" description="Palmitoyltransferase DHHC" evidence="13">
    <location>
        <begin position="264"/>
        <end position="385"/>
    </location>
</feature>
<dbReference type="Pfam" id="PF01529">
    <property type="entry name" value="DHHC"/>
    <property type="match status" value="1"/>
</dbReference>
<keyword evidence="2 11" id="KW-0808">Transferase</keyword>
<reference evidence="14 15" key="1">
    <citation type="journal article" date="2012" name="Science">
        <title>The Paleozoic origin of enzymatic lignin decomposition reconstructed from 31 fungal genomes.</title>
        <authorList>
            <person name="Floudas D."/>
            <person name="Binder M."/>
            <person name="Riley R."/>
            <person name="Barry K."/>
            <person name="Blanchette R.A."/>
            <person name="Henrissat B."/>
            <person name="Martinez A.T."/>
            <person name="Otillar R."/>
            <person name="Spatafora J.W."/>
            <person name="Yadav J.S."/>
            <person name="Aerts A."/>
            <person name="Benoit I."/>
            <person name="Boyd A."/>
            <person name="Carlson A."/>
            <person name="Copeland A."/>
            <person name="Coutinho P.M."/>
            <person name="de Vries R.P."/>
            <person name="Ferreira P."/>
            <person name="Findley K."/>
            <person name="Foster B."/>
            <person name="Gaskell J."/>
            <person name="Glotzer D."/>
            <person name="Gorecki P."/>
            <person name="Heitman J."/>
            <person name="Hesse C."/>
            <person name="Hori C."/>
            <person name="Igarashi K."/>
            <person name="Jurgens J.A."/>
            <person name="Kallen N."/>
            <person name="Kersten P."/>
            <person name="Kohler A."/>
            <person name="Kuees U."/>
            <person name="Kumar T.K.A."/>
            <person name="Kuo A."/>
            <person name="LaButti K."/>
            <person name="Larrondo L.F."/>
            <person name="Lindquist E."/>
            <person name="Ling A."/>
            <person name="Lombard V."/>
            <person name="Lucas S."/>
            <person name="Lundell T."/>
            <person name="Martin R."/>
            <person name="McLaughlin D.J."/>
            <person name="Morgenstern I."/>
            <person name="Morin E."/>
            <person name="Murat C."/>
            <person name="Nagy L.G."/>
            <person name="Nolan M."/>
            <person name="Ohm R.A."/>
            <person name="Patyshakuliyeva A."/>
            <person name="Rokas A."/>
            <person name="Ruiz-Duenas F.J."/>
            <person name="Sabat G."/>
            <person name="Salamov A."/>
            <person name="Samejima M."/>
            <person name="Schmutz J."/>
            <person name="Slot J.C."/>
            <person name="St John F."/>
            <person name="Stenlid J."/>
            <person name="Sun H."/>
            <person name="Sun S."/>
            <person name="Syed K."/>
            <person name="Tsang A."/>
            <person name="Wiebenga A."/>
            <person name="Young D."/>
            <person name="Pisabarro A."/>
            <person name="Eastwood D.C."/>
            <person name="Martin F."/>
            <person name="Cullen D."/>
            <person name="Grigoriev I.V."/>
            <person name="Hibbett D.S."/>
        </authorList>
    </citation>
    <scope>NUCLEOTIDE SEQUENCE [LARGE SCALE GENOMIC DNA]</scope>
    <source>
        <strain evidence="14 15">ATCC 11539</strain>
    </source>
</reference>
<protein>
    <recommendedName>
        <fullName evidence="11">Palmitoyltransferase</fullName>
        <ecNumber evidence="11">2.3.1.225</ecNumber>
    </recommendedName>
</protein>
<sequence>MVGDAAPQFDQHTCCGVVQEATYRAREKREQKTKQPWIVRKLAVGIAVGILAYATYVYIGRFCVPMITRARGALGSRSMGIGFLVVFCIFAMMTYWSYLKVILTPPGFAKDHVSPSPEPQPSTTARFDDSWEEGMGGFQYEGASYSADEPPQNTPQPPAAASHDVEKRNGGVMRANGSTHPVENAQIEDNPNTGDLDAIPPVAAAKAAIDPTLDAAAPAHPRSVPEVDGPSRPSNPPRVKSESSRAGTSAPKRRPPTTPVLLPEYRYCYKEKFVKPLRAHHCRSCGTCILRFDHHCPWIGQCVGALNHRFFYIFCEWAAVLCIWIFATLLAQNVKAGNSLNPYDSPDGQQIAVIALAGLFMMFTLAMIGSHTRMIMFNQTTVEHLGVQRMKERERAILGNAFAWYQISEKRRVRKEWDEEWGELGREGNLWWLGSYRANWESVMGSSVYEWFLPIGKAPTNGVEFRTNPRFDEQGRWRPRREWPEGLR</sequence>
<keyword evidence="4 11" id="KW-1133">Transmembrane helix</keyword>
<comment type="domain">
    <text evidence="11">The DHHC domain is required for palmitoyltransferase activity.</text>
</comment>
<evidence type="ECO:0000256" key="12">
    <source>
        <dbReference type="SAM" id="MobiDB-lite"/>
    </source>
</evidence>
<dbReference type="eggNOG" id="KOG1315">
    <property type="taxonomic scope" value="Eukaryota"/>
</dbReference>